<gene>
    <name evidence="5" type="ORF">DPMN_181597</name>
</gene>
<dbReference type="InterPro" id="IPR000315">
    <property type="entry name" value="Znf_B-box"/>
</dbReference>
<feature type="compositionally biased region" description="Basic and acidic residues" evidence="3">
    <location>
        <begin position="696"/>
        <end position="717"/>
    </location>
</feature>
<dbReference type="PROSITE" id="PS50119">
    <property type="entry name" value="ZF_BBOX"/>
    <property type="match status" value="1"/>
</dbReference>
<feature type="compositionally biased region" description="Basic and acidic residues" evidence="3">
    <location>
        <begin position="89"/>
        <end position="103"/>
    </location>
</feature>
<dbReference type="PANTHER" id="PTHR25462">
    <property type="entry name" value="BONUS, ISOFORM C-RELATED"/>
    <property type="match status" value="1"/>
</dbReference>
<accession>A0A9D4I1T3</accession>
<feature type="compositionally biased region" description="Low complexity" evidence="3">
    <location>
        <begin position="1"/>
        <end position="12"/>
    </location>
</feature>
<proteinExistence type="predicted"/>
<evidence type="ECO:0000313" key="6">
    <source>
        <dbReference type="Proteomes" id="UP000828390"/>
    </source>
</evidence>
<evidence type="ECO:0000256" key="3">
    <source>
        <dbReference type="SAM" id="MobiDB-lite"/>
    </source>
</evidence>
<dbReference type="EMBL" id="JAIWYP010000010">
    <property type="protein sequence ID" value="KAH3747176.1"/>
    <property type="molecule type" value="Genomic_DNA"/>
</dbReference>
<dbReference type="Gene3D" id="3.30.160.60">
    <property type="entry name" value="Classic Zinc Finger"/>
    <property type="match status" value="1"/>
</dbReference>
<organism evidence="5 6">
    <name type="scientific">Dreissena polymorpha</name>
    <name type="common">Zebra mussel</name>
    <name type="synonym">Mytilus polymorpha</name>
    <dbReference type="NCBI Taxonomy" id="45954"/>
    <lineage>
        <taxon>Eukaryota</taxon>
        <taxon>Metazoa</taxon>
        <taxon>Spiralia</taxon>
        <taxon>Lophotrochozoa</taxon>
        <taxon>Mollusca</taxon>
        <taxon>Bivalvia</taxon>
        <taxon>Autobranchia</taxon>
        <taxon>Heteroconchia</taxon>
        <taxon>Euheterodonta</taxon>
        <taxon>Imparidentia</taxon>
        <taxon>Neoheterodontei</taxon>
        <taxon>Myida</taxon>
        <taxon>Dreissenoidea</taxon>
        <taxon>Dreissenidae</taxon>
        <taxon>Dreissena</taxon>
    </lineage>
</organism>
<dbReference type="SUPFAM" id="SSF57845">
    <property type="entry name" value="B-box zinc-binding domain"/>
    <property type="match status" value="1"/>
</dbReference>
<evidence type="ECO:0000256" key="1">
    <source>
        <dbReference type="PROSITE-ProRule" id="PRU00024"/>
    </source>
</evidence>
<dbReference type="PANTHER" id="PTHR25462:SF296">
    <property type="entry name" value="MEIOTIC P26, ISOFORM F"/>
    <property type="match status" value="1"/>
</dbReference>
<dbReference type="Proteomes" id="UP000828390">
    <property type="component" value="Unassembled WGS sequence"/>
</dbReference>
<evidence type="ECO:0000259" key="4">
    <source>
        <dbReference type="PROSITE" id="PS50119"/>
    </source>
</evidence>
<reference evidence="5" key="1">
    <citation type="journal article" date="2019" name="bioRxiv">
        <title>The Genome of the Zebra Mussel, Dreissena polymorpha: A Resource for Invasive Species Research.</title>
        <authorList>
            <person name="McCartney M.A."/>
            <person name="Auch B."/>
            <person name="Kono T."/>
            <person name="Mallez S."/>
            <person name="Zhang Y."/>
            <person name="Obille A."/>
            <person name="Becker A."/>
            <person name="Abrahante J.E."/>
            <person name="Garbe J."/>
            <person name="Badalamenti J.P."/>
            <person name="Herman A."/>
            <person name="Mangelson H."/>
            <person name="Liachko I."/>
            <person name="Sullivan S."/>
            <person name="Sone E.D."/>
            <person name="Koren S."/>
            <person name="Silverstein K.A.T."/>
            <person name="Beckman K.B."/>
            <person name="Gohl D.M."/>
        </authorList>
    </citation>
    <scope>NUCLEOTIDE SEQUENCE</scope>
    <source>
        <strain evidence="5">Duluth1</strain>
        <tissue evidence="5">Whole animal</tissue>
    </source>
</reference>
<sequence>MSRVRSAMSVRSNGTGASVRSIRSKGTAASSKTGGKGKVPTVFEFACMACAREKNNVEATNYCTDCAENLCASCVKQHLKFPAMKDHKVLGKDARRNPDDASPPRDSPLECPSHPGKSADMYCADHDEVRCGACIAVNHRTCINVMLVQQVARGVTKTEEFKTVKAEIQQAKKNLVSLKKRNERGLTGIEKQKVAIVNKIKATRTRLEQVLDSLEQNTLDELEKACARGSGQLKDDIKVYDDIMASLDAVTGLFSVAKSGSEGEIGVFVSMKRAKKKIEESARVFAFSKSGSAVDPIKFIPDSRISGWLKSLRMFGTFSFQKRVYVGELVGKYNVHTADDMRDCDIFGSEFMKNGTLLLCDWDNKCVKMLDSQLNVVEALNVDGSPSNICVINPTDAAVTLPMLKTVQLIQLQPKMALKHTIKTAESCRGIACHNAQLFVVCGGFKGEGEGKVIVYSISGDLIRTVERNNAGQRIFSCPIAIALSGDGKVIHVTDGHRGLITMTPENDVISVVADRDSYWPCGICMDKNDNALVCNGQSNTVIQVSGVRKIGTILSKKNGLKKPHDVSFDLASMRIVVTVSKSRFIYVYQLKTPAAKEVAEGTVTVNVAEDGQTKLPDINRKRNKTTILPESIDLVRQKTAEDLKTSIRKNAILTNSVTSRKTIQQTTPSDVTASNFSQTDSEMTGLSSRVTAMSTDRRTGNLGNTRERSISRDRSESSLNRRNSVRESTIVGKKAGNSRQK</sequence>
<name>A0A9D4I1T3_DREPO</name>
<keyword evidence="1" id="KW-0863">Zinc-finger</keyword>
<keyword evidence="2" id="KW-0175">Coiled coil</keyword>
<dbReference type="GO" id="GO:0008270">
    <property type="term" value="F:zinc ion binding"/>
    <property type="evidence" value="ECO:0007669"/>
    <property type="project" value="UniProtKB-KW"/>
</dbReference>
<dbReference type="AlphaFoldDB" id="A0A9D4I1T3"/>
<dbReference type="Gene3D" id="2.120.10.30">
    <property type="entry name" value="TolB, C-terminal domain"/>
    <property type="match status" value="1"/>
</dbReference>
<keyword evidence="1" id="KW-0479">Metal-binding</keyword>
<feature type="coiled-coil region" evidence="2">
    <location>
        <begin position="161"/>
        <end position="217"/>
    </location>
</feature>
<feature type="region of interest" description="Disordered" evidence="3">
    <location>
        <begin position="664"/>
        <end position="742"/>
    </location>
</feature>
<keyword evidence="1" id="KW-0862">Zinc</keyword>
<comment type="caution">
    <text evidence="5">The sequence shown here is derived from an EMBL/GenBank/DDBJ whole genome shotgun (WGS) entry which is preliminary data.</text>
</comment>
<feature type="region of interest" description="Disordered" evidence="3">
    <location>
        <begin position="1"/>
        <end position="36"/>
    </location>
</feature>
<feature type="compositionally biased region" description="Polar residues" evidence="3">
    <location>
        <begin position="664"/>
        <end position="695"/>
    </location>
</feature>
<protein>
    <recommendedName>
        <fullName evidence="4">B box-type domain-containing protein</fullName>
    </recommendedName>
</protein>
<keyword evidence="6" id="KW-1185">Reference proteome</keyword>
<dbReference type="InterPro" id="IPR011042">
    <property type="entry name" value="6-blade_b-propeller_TolB-like"/>
</dbReference>
<evidence type="ECO:0000313" key="5">
    <source>
        <dbReference type="EMBL" id="KAH3747176.1"/>
    </source>
</evidence>
<dbReference type="CDD" id="cd19757">
    <property type="entry name" value="Bbox1"/>
    <property type="match status" value="1"/>
</dbReference>
<reference evidence="5" key="2">
    <citation type="submission" date="2020-11" db="EMBL/GenBank/DDBJ databases">
        <authorList>
            <person name="McCartney M.A."/>
            <person name="Auch B."/>
            <person name="Kono T."/>
            <person name="Mallez S."/>
            <person name="Becker A."/>
            <person name="Gohl D.M."/>
            <person name="Silverstein K.A.T."/>
            <person name="Koren S."/>
            <person name="Bechman K.B."/>
            <person name="Herman A."/>
            <person name="Abrahante J.E."/>
            <person name="Garbe J."/>
        </authorList>
    </citation>
    <scope>NUCLEOTIDE SEQUENCE</scope>
    <source>
        <strain evidence="5">Duluth1</strain>
        <tissue evidence="5">Whole animal</tissue>
    </source>
</reference>
<dbReference type="InterPro" id="IPR047153">
    <property type="entry name" value="TRIM45/56/19-like"/>
</dbReference>
<evidence type="ECO:0000256" key="2">
    <source>
        <dbReference type="SAM" id="Coils"/>
    </source>
</evidence>
<feature type="region of interest" description="Disordered" evidence="3">
    <location>
        <begin position="89"/>
        <end position="113"/>
    </location>
</feature>
<feature type="domain" description="B box-type" evidence="4">
    <location>
        <begin position="50"/>
        <end position="92"/>
    </location>
</feature>
<dbReference type="SUPFAM" id="SSF101898">
    <property type="entry name" value="NHL repeat"/>
    <property type="match status" value="1"/>
</dbReference>